<sequence length="561" mass="61742">MTRAAPDLEENNSRPSTDKASNEVKNDQNESTPLLGKESKCDASYWSFGLYEFIKSLNDHFGYKLLVLLFSVQHLMKGFALSFYGQATPYIYRSYHIPAPQVQIFSGIASLPWAMKPILGLISDMFPIMGYNKSPYMFFVSILGVAAFLYVGLMPHSATSITVVVICFVFFSLQCSVCDLLSEAKYAEKMQAAPTKGPALLTYVWFGLQIGGFVAVSTAGSVIHYLGPKANFLIAAVPAASIILPVALGFMEEKKTSPEEVAEARKRYYQQKEACALCVLMLIGSLAMMAVGLAKHDPHLNCILAVSIGVVMLIAFSLVLSPVIAKFNAFSLIQTALGVSTGGASFYFYTDTKEMYPEGPHFSEFFYNTVMGIAGSVCALLGIFFYQRYMSTWRYRSMLILTNLVLSGFAALDILMFARVNVKLGIPDHVLVLGLSIFESIIAQWQWMPQVVILSYLCPKGMEATMYALLAGCHNMGNTIASNAGALLLKELGVQPRGEPGESDQFKHLWVAATVSTILPLVAILVLYRLIPDARQNERIVDAAYDATSGSLWRRCFGRED</sequence>
<name>A0A7S2B5K2_9DINO</name>
<dbReference type="Pfam" id="PF03092">
    <property type="entry name" value="BT1"/>
    <property type="match status" value="1"/>
</dbReference>
<feature type="transmembrane region" description="Helical" evidence="8">
    <location>
        <begin position="430"/>
        <end position="447"/>
    </location>
</feature>
<feature type="transmembrane region" description="Helical" evidence="8">
    <location>
        <begin position="203"/>
        <end position="226"/>
    </location>
</feature>
<gene>
    <name evidence="9" type="ORF">AAND1436_LOCUS9135</name>
</gene>
<feature type="transmembrane region" description="Helical" evidence="8">
    <location>
        <begin position="327"/>
        <end position="349"/>
    </location>
</feature>
<feature type="transmembrane region" description="Helical" evidence="8">
    <location>
        <begin position="398"/>
        <end position="418"/>
    </location>
</feature>
<dbReference type="EMBL" id="HBGQ01018309">
    <property type="protein sequence ID" value="CAD9386861.1"/>
    <property type="molecule type" value="Transcribed_RNA"/>
</dbReference>
<evidence type="ECO:0000313" key="9">
    <source>
        <dbReference type="EMBL" id="CAD9386861.1"/>
    </source>
</evidence>
<dbReference type="SUPFAM" id="SSF103473">
    <property type="entry name" value="MFS general substrate transporter"/>
    <property type="match status" value="1"/>
</dbReference>
<feature type="transmembrane region" description="Helical" evidence="8">
    <location>
        <begin position="159"/>
        <end position="182"/>
    </location>
</feature>
<feature type="transmembrane region" description="Helical" evidence="8">
    <location>
        <begin position="274"/>
        <end position="294"/>
    </location>
</feature>
<keyword evidence="6 8" id="KW-0472">Membrane</keyword>
<dbReference type="Gene3D" id="1.20.1250.20">
    <property type="entry name" value="MFS general substrate transporter like domains"/>
    <property type="match status" value="2"/>
</dbReference>
<evidence type="ECO:0000256" key="3">
    <source>
        <dbReference type="ARBA" id="ARBA00022448"/>
    </source>
</evidence>
<dbReference type="InterPro" id="IPR039309">
    <property type="entry name" value="BT1"/>
</dbReference>
<dbReference type="NCBIfam" id="TIGR00788">
    <property type="entry name" value="fbt"/>
    <property type="match status" value="1"/>
</dbReference>
<feature type="region of interest" description="Disordered" evidence="7">
    <location>
        <begin position="1"/>
        <end position="36"/>
    </location>
</feature>
<evidence type="ECO:0000256" key="1">
    <source>
        <dbReference type="ARBA" id="ARBA00004141"/>
    </source>
</evidence>
<feature type="compositionally biased region" description="Basic and acidic residues" evidence="7">
    <location>
        <begin position="16"/>
        <end position="28"/>
    </location>
</feature>
<feature type="transmembrane region" description="Helical" evidence="8">
    <location>
        <begin position="232"/>
        <end position="251"/>
    </location>
</feature>
<comment type="similarity">
    <text evidence="2">Belongs to the major facilitator superfamily. Folate-biopterin transporter (TC 2.A.71) family.</text>
</comment>
<keyword evidence="4 8" id="KW-0812">Transmembrane</keyword>
<proteinExistence type="inferred from homology"/>
<evidence type="ECO:0000256" key="6">
    <source>
        <dbReference type="ARBA" id="ARBA00023136"/>
    </source>
</evidence>
<feature type="transmembrane region" description="Helical" evidence="8">
    <location>
        <begin position="365"/>
        <end position="386"/>
    </location>
</feature>
<feature type="transmembrane region" description="Helical" evidence="8">
    <location>
        <begin position="134"/>
        <end position="153"/>
    </location>
</feature>
<keyword evidence="5 8" id="KW-1133">Transmembrane helix</keyword>
<dbReference type="InterPro" id="IPR004324">
    <property type="entry name" value="FBT"/>
</dbReference>
<comment type="subcellular location">
    <subcellularLocation>
        <location evidence="1">Membrane</location>
        <topology evidence="1">Multi-pass membrane protein</topology>
    </subcellularLocation>
</comment>
<feature type="transmembrane region" description="Helical" evidence="8">
    <location>
        <begin position="509"/>
        <end position="531"/>
    </location>
</feature>
<evidence type="ECO:0000256" key="2">
    <source>
        <dbReference type="ARBA" id="ARBA00007015"/>
    </source>
</evidence>
<dbReference type="PANTHER" id="PTHR31585:SF51">
    <property type="entry name" value="TRANSPORTER, PUTATIVE-RELATED"/>
    <property type="match status" value="1"/>
</dbReference>
<dbReference type="PANTHER" id="PTHR31585">
    <property type="entry name" value="FOLATE-BIOPTERIN TRANSPORTER 1, CHLOROPLASTIC"/>
    <property type="match status" value="1"/>
</dbReference>
<feature type="transmembrane region" description="Helical" evidence="8">
    <location>
        <begin position="467"/>
        <end position="489"/>
    </location>
</feature>
<dbReference type="GO" id="GO:0016020">
    <property type="term" value="C:membrane"/>
    <property type="evidence" value="ECO:0007669"/>
    <property type="project" value="UniProtKB-SubCell"/>
</dbReference>
<dbReference type="AlphaFoldDB" id="A0A7S2B5K2"/>
<evidence type="ECO:0008006" key="10">
    <source>
        <dbReference type="Google" id="ProtNLM"/>
    </source>
</evidence>
<evidence type="ECO:0000256" key="7">
    <source>
        <dbReference type="SAM" id="MobiDB-lite"/>
    </source>
</evidence>
<protein>
    <recommendedName>
        <fullName evidence="10">Folate/biopterin transporter</fullName>
    </recommendedName>
</protein>
<keyword evidence="3" id="KW-0813">Transport</keyword>
<organism evidence="9">
    <name type="scientific">Alexandrium andersonii</name>
    <dbReference type="NCBI Taxonomy" id="327968"/>
    <lineage>
        <taxon>Eukaryota</taxon>
        <taxon>Sar</taxon>
        <taxon>Alveolata</taxon>
        <taxon>Dinophyceae</taxon>
        <taxon>Gonyaulacales</taxon>
        <taxon>Pyrocystaceae</taxon>
        <taxon>Alexandrium</taxon>
    </lineage>
</organism>
<feature type="transmembrane region" description="Helical" evidence="8">
    <location>
        <begin position="300"/>
        <end position="320"/>
    </location>
</feature>
<evidence type="ECO:0000256" key="4">
    <source>
        <dbReference type="ARBA" id="ARBA00022692"/>
    </source>
</evidence>
<evidence type="ECO:0000256" key="5">
    <source>
        <dbReference type="ARBA" id="ARBA00022989"/>
    </source>
</evidence>
<reference evidence="9" key="1">
    <citation type="submission" date="2021-01" db="EMBL/GenBank/DDBJ databases">
        <authorList>
            <person name="Corre E."/>
            <person name="Pelletier E."/>
            <person name="Niang G."/>
            <person name="Scheremetjew M."/>
            <person name="Finn R."/>
            <person name="Kale V."/>
            <person name="Holt S."/>
            <person name="Cochrane G."/>
            <person name="Meng A."/>
            <person name="Brown T."/>
            <person name="Cohen L."/>
        </authorList>
    </citation>
    <scope>NUCLEOTIDE SEQUENCE</scope>
    <source>
        <strain evidence="9">CCMP2222</strain>
    </source>
</reference>
<accession>A0A7S2B5K2</accession>
<dbReference type="InterPro" id="IPR036259">
    <property type="entry name" value="MFS_trans_sf"/>
</dbReference>
<evidence type="ECO:0000256" key="8">
    <source>
        <dbReference type="SAM" id="Phobius"/>
    </source>
</evidence>